<evidence type="ECO:0000259" key="1">
    <source>
        <dbReference type="Pfam" id="PF07007"/>
    </source>
</evidence>
<dbReference type="RefSeq" id="WP_145147354.1">
    <property type="nucleotide sequence ID" value="NZ_VNIM01000003.1"/>
</dbReference>
<protein>
    <submittedName>
        <fullName evidence="2">DUF1311 domain-containing protein</fullName>
    </submittedName>
</protein>
<dbReference type="AlphaFoldDB" id="A0A558RCL3"/>
<dbReference type="Gene3D" id="1.20.1270.180">
    <property type="match status" value="1"/>
</dbReference>
<sequence length="122" mass="12851">MSMVLLFGAAMAMADACGKDVRQAALNRCAATAYARADGALNRQWTGTYAAMKRRGAGGGAFGHAAALLASQRAWIAYRDAQCRVEGGRYAGGSAQGMTVAFCKANLTTVRAAQLKELIWQD</sequence>
<dbReference type="Pfam" id="PF07007">
    <property type="entry name" value="LprI"/>
    <property type="match status" value="1"/>
</dbReference>
<proteinExistence type="predicted"/>
<dbReference type="OrthoDB" id="7340239at2"/>
<organism evidence="2 3">
    <name type="scientific">Alterirhizorhabdus solaris</name>
    <dbReference type="NCBI Taxonomy" id="2529389"/>
    <lineage>
        <taxon>Bacteria</taxon>
        <taxon>Pseudomonadati</taxon>
        <taxon>Pseudomonadota</taxon>
        <taxon>Alphaproteobacteria</taxon>
        <taxon>Sphingomonadales</taxon>
        <taxon>Rhizorhabdaceae</taxon>
        <taxon>Alterirhizorhabdus</taxon>
    </lineage>
</organism>
<evidence type="ECO:0000313" key="2">
    <source>
        <dbReference type="EMBL" id="TVV77215.1"/>
    </source>
</evidence>
<dbReference type="Proteomes" id="UP000318681">
    <property type="component" value="Unassembled WGS sequence"/>
</dbReference>
<name>A0A558RCL3_9SPHN</name>
<keyword evidence="3" id="KW-1185">Reference proteome</keyword>
<feature type="domain" description="Lysozyme inhibitor LprI-like N-terminal" evidence="1">
    <location>
        <begin position="19"/>
        <end position="115"/>
    </location>
</feature>
<accession>A0A558RCL3</accession>
<dbReference type="EMBL" id="VNIM01000003">
    <property type="protein sequence ID" value="TVV77215.1"/>
    <property type="molecule type" value="Genomic_DNA"/>
</dbReference>
<comment type="caution">
    <text evidence="2">The sequence shown here is derived from an EMBL/GenBank/DDBJ whole genome shotgun (WGS) entry which is preliminary data.</text>
</comment>
<gene>
    <name evidence="2" type="ORF">FOY91_01360</name>
</gene>
<dbReference type="InterPro" id="IPR009739">
    <property type="entry name" value="LprI-like_N"/>
</dbReference>
<reference evidence="2 3" key="1">
    <citation type="submission" date="2019-07" db="EMBL/GenBank/DDBJ databases">
        <title>Sphingomonas solaris sp. nov., isolated from a solar panel from Boston, Massachusetts.</title>
        <authorList>
            <person name="Tanner K."/>
            <person name="Pascual J."/>
            <person name="Mancuso C."/>
            <person name="Pereto J."/>
            <person name="Khalil A."/>
            <person name="Vilanova C."/>
        </authorList>
    </citation>
    <scope>NUCLEOTIDE SEQUENCE [LARGE SCALE GENOMIC DNA]</scope>
    <source>
        <strain evidence="2 3">R4DWN</strain>
    </source>
</reference>
<evidence type="ECO:0000313" key="3">
    <source>
        <dbReference type="Proteomes" id="UP000318681"/>
    </source>
</evidence>